<keyword evidence="2 5" id="KW-0812">Transmembrane</keyword>
<dbReference type="InterPro" id="IPR012451">
    <property type="entry name" value="DUF1656"/>
</dbReference>
<proteinExistence type="predicted"/>
<evidence type="ECO:0000256" key="4">
    <source>
        <dbReference type="ARBA" id="ARBA00023136"/>
    </source>
</evidence>
<evidence type="ECO:0000256" key="5">
    <source>
        <dbReference type="SAM" id="Phobius"/>
    </source>
</evidence>
<organism evidence="6 7">
    <name type="scientific">Pelomonas nitida</name>
    <dbReference type="NCBI Taxonomy" id="3299027"/>
    <lineage>
        <taxon>Bacteria</taxon>
        <taxon>Pseudomonadati</taxon>
        <taxon>Pseudomonadota</taxon>
        <taxon>Betaproteobacteria</taxon>
        <taxon>Burkholderiales</taxon>
        <taxon>Sphaerotilaceae</taxon>
        <taxon>Roseateles</taxon>
    </lineage>
</organism>
<accession>A0ABW7G3F6</accession>
<keyword evidence="4 5" id="KW-0472">Membrane</keyword>
<sequence length="69" mass="7928">MIGDLTIYGLYLPAIALPMLLAYALMGGVRWLLGRAGAYRWVWHRSLFNFSLYLIALYAMVRWTAAWTS</sequence>
<comment type="caution">
    <text evidence="6">The sequence shown here is derived from an EMBL/GenBank/DDBJ whole genome shotgun (WGS) entry which is preliminary data.</text>
</comment>
<feature type="transmembrane region" description="Helical" evidence="5">
    <location>
        <begin position="6"/>
        <end position="26"/>
    </location>
</feature>
<dbReference type="Proteomes" id="UP001606305">
    <property type="component" value="Unassembled WGS sequence"/>
</dbReference>
<keyword evidence="7" id="KW-1185">Reference proteome</keyword>
<evidence type="ECO:0000313" key="6">
    <source>
        <dbReference type="EMBL" id="MFG6456450.1"/>
    </source>
</evidence>
<protein>
    <submittedName>
        <fullName evidence="6">DUF1656 domain-containing protein</fullName>
    </submittedName>
</protein>
<dbReference type="Pfam" id="PF07869">
    <property type="entry name" value="DUF1656"/>
    <property type="match status" value="1"/>
</dbReference>
<feature type="transmembrane region" description="Helical" evidence="5">
    <location>
        <begin position="47"/>
        <end position="65"/>
    </location>
</feature>
<dbReference type="RefSeq" id="WP_394487198.1">
    <property type="nucleotide sequence ID" value="NZ_JBIGIA010000004.1"/>
</dbReference>
<keyword evidence="1" id="KW-1003">Cell membrane</keyword>
<keyword evidence="3 5" id="KW-1133">Transmembrane helix</keyword>
<gene>
    <name evidence="6" type="ORF">ACG00X_06360</name>
</gene>
<evidence type="ECO:0000256" key="1">
    <source>
        <dbReference type="ARBA" id="ARBA00022475"/>
    </source>
</evidence>
<name>A0ABW7G3F6_9BURK</name>
<reference evidence="6 7" key="1">
    <citation type="submission" date="2024-09" db="EMBL/GenBank/DDBJ databases">
        <title>Novel species of the genus Pelomonas and Roseateles isolated from streams.</title>
        <authorList>
            <person name="Lu H."/>
        </authorList>
    </citation>
    <scope>NUCLEOTIDE SEQUENCE [LARGE SCALE GENOMIC DNA]</scope>
    <source>
        <strain evidence="6 7">BYS96W</strain>
    </source>
</reference>
<dbReference type="EMBL" id="JBIGIA010000004">
    <property type="protein sequence ID" value="MFG6456450.1"/>
    <property type="molecule type" value="Genomic_DNA"/>
</dbReference>
<evidence type="ECO:0000256" key="2">
    <source>
        <dbReference type="ARBA" id="ARBA00022692"/>
    </source>
</evidence>
<evidence type="ECO:0000313" key="7">
    <source>
        <dbReference type="Proteomes" id="UP001606305"/>
    </source>
</evidence>
<evidence type="ECO:0000256" key="3">
    <source>
        <dbReference type="ARBA" id="ARBA00022989"/>
    </source>
</evidence>